<dbReference type="RefSeq" id="WP_044790496.1">
    <property type="nucleotide sequence ID" value="NZ_JARPRP010000010.1"/>
</dbReference>
<dbReference type="Proteomes" id="UP001216801">
    <property type="component" value="Unassembled WGS sequence"/>
</dbReference>
<protein>
    <submittedName>
        <fullName evidence="1">Uncharacterized protein</fullName>
    </submittedName>
</protein>
<reference evidence="1" key="1">
    <citation type="submission" date="2023-03" db="EMBL/GenBank/DDBJ databases">
        <title>Genetic diversity of Bacillus cereus sensu lato isolates from Slovenia.</title>
        <authorList>
            <person name="Abdelli M."/>
        </authorList>
    </citation>
    <scope>NUCLEOTIDE SEQUENCE</scope>
    <source>
        <strain evidence="1">SIBC39</strain>
    </source>
</reference>
<evidence type="ECO:0000313" key="1">
    <source>
        <dbReference type="EMBL" id="MDG0954079.1"/>
    </source>
</evidence>
<accession>A0AAJ1NIX8</accession>
<proteinExistence type="predicted"/>
<organism evidence="1 2">
    <name type="scientific">Bacillus paranthracis</name>
    <dbReference type="NCBI Taxonomy" id="2026186"/>
    <lineage>
        <taxon>Bacteria</taxon>
        <taxon>Bacillati</taxon>
        <taxon>Bacillota</taxon>
        <taxon>Bacilli</taxon>
        <taxon>Bacillales</taxon>
        <taxon>Bacillaceae</taxon>
        <taxon>Bacillus</taxon>
        <taxon>Bacillus cereus group</taxon>
    </lineage>
</organism>
<gene>
    <name evidence="1" type="ORF">P6U19_15900</name>
</gene>
<evidence type="ECO:0000313" key="2">
    <source>
        <dbReference type="Proteomes" id="UP001216801"/>
    </source>
</evidence>
<sequence>MPREIGRDKKEGRYIRRIQQDRLVRKDLDELLAFQSNDYFNGISSVGFIKRLEKNNHSWKQRSQISF</sequence>
<dbReference type="EMBL" id="JARPRR010000011">
    <property type="protein sequence ID" value="MDG0954079.1"/>
    <property type="molecule type" value="Genomic_DNA"/>
</dbReference>
<dbReference type="AlphaFoldDB" id="A0AAJ1NIX8"/>
<name>A0AAJ1NIX8_9BACI</name>
<comment type="caution">
    <text evidence="1">The sequence shown here is derived from an EMBL/GenBank/DDBJ whole genome shotgun (WGS) entry which is preliminary data.</text>
</comment>